<dbReference type="EMBL" id="CP097511">
    <property type="protein sequence ID" value="URE42674.1"/>
    <property type="molecule type" value="Genomic_DNA"/>
</dbReference>
<gene>
    <name evidence="2" type="ORF">MUK42_17923</name>
</gene>
<proteinExistence type="predicted"/>
<dbReference type="PROSITE" id="PS50890">
    <property type="entry name" value="PUA"/>
    <property type="match status" value="1"/>
</dbReference>
<dbReference type="AlphaFoldDB" id="A0A9E7HYS0"/>
<dbReference type="Proteomes" id="UP001055439">
    <property type="component" value="Chromosome 9"/>
</dbReference>
<organism evidence="2 3">
    <name type="scientific">Musa troglodytarum</name>
    <name type="common">fe'i banana</name>
    <dbReference type="NCBI Taxonomy" id="320322"/>
    <lineage>
        <taxon>Eukaryota</taxon>
        <taxon>Viridiplantae</taxon>
        <taxon>Streptophyta</taxon>
        <taxon>Embryophyta</taxon>
        <taxon>Tracheophyta</taxon>
        <taxon>Spermatophyta</taxon>
        <taxon>Magnoliopsida</taxon>
        <taxon>Liliopsida</taxon>
        <taxon>Zingiberales</taxon>
        <taxon>Musaceae</taxon>
        <taxon>Musa</taxon>
    </lineage>
</organism>
<reference evidence="2" key="1">
    <citation type="submission" date="2022-05" db="EMBL/GenBank/DDBJ databases">
        <title>The Musa troglodytarum L. genome provides insights into the mechanism of non-climacteric behaviour and enrichment of carotenoids.</title>
        <authorList>
            <person name="Wang J."/>
        </authorList>
    </citation>
    <scope>NUCLEOTIDE SEQUENCE</scope>
    <source>
        <tissue evidence="2">Leaf</tissue>
    </source>
</reference>
<evidence type="ECO:0000313" key="2">
    <source>
        <dbReference type="EMBL" id="URE42674.1"/>
    </source>
</evidence>
<keyword evidence="3" id="KW-1185">Reference proteome</keyword>
<accession>A0A9E7HYS0</accession>
<name>A0A9E7HYS0_9LILI</name>
<protein>
    <submittedName>
        <fullName evidence="2">Uncharacterized protein</fullName>
    </submittedName>
</protein>
<sequence>MKDGTVYSSSEHRGRTSGGGGGNLVRRELALGLVRCTAAGLAIQKGLAVLVELKLRDDDLGGVDADVHGGAVHLLAGDALDVDDPLPTVDLHDLALAALEGTAHHLHLVVFAHRNRPHVVFVPQVGRQGRAHQHSPDARWSREVRLPALPPGARHTRVVLHRGRLALGLRLRRSRGDRVSEEEFGRRRK</sequence>
<evidence type="ECO:0000256" key="1">
    <source>
        <dbReference type="SAM" id="MobiDB-lite"/>
    </source>
</evidence>
<evidence type="ECO:0000313" key="3">
    <source>
        <dbReference type="Proteomes" id="UP001055439"/>
    </source>
</evidence>
<feature type="region of interest" description="Disordered" evidence="1">
    <location>
        <begin position="1"/>
        <end position="21"/>
    </location>
</feature>